<feature type="domain" description="Solute-binding protein family 3/N-terminal" evidence="3">
    <location>
        <begin position="23"/>
        <end position="247"/>
    </location>
</feature>
<evidence type="ECO:0000256" key="1">
    <source>
        <dbReference type="ARBA" id="ARBA00010333"/>
    </source>
</evidence>
<sequence length="271" mass="31233">MWINGLKLLIISVLAINTTSSYALNISGAEFSPFVQKDPNGKISGPFLEMIKDVCKEMNEECQFSLLPNKRLKHMVRHGQVDAGFAYGWNEKRAEYLYYSVPFMLTEYGFFVPASNHKQLKSPVDFQGYNVGVSGPKSNMSYTLHKIREQMIKDELEPISIYETEDNAGKLIRMLELNRLDAYFSNKAAGFTIAKKVGATKFRYAWQYKELLYFVVFPKKYIDKDTVRKFNQAALRVFAKKGYLLDKLQPWSISAPLTDKATLEKYDIIYE</sequence>
<accession>A0ABN8E2Z5</accession>
<dbReference type="EMBL" id="CAKLDM010000002">
    <property type="protein sequence ID" value="CAH0539144.1"/>
    <property type="molecule type" value="Genomic_DNA"/>
</dbReference>
<evidence type="ECO:0000313" key="5">
    <source>
        <dbReference type="Proteomes" id="UP000838748"/>
    </source>
</evidence>
<evidence type="ECO:0000259" key="3">
    <source>
        <dbReference type="SMART" id="SM00062"/>
    </source>
</evidence>
<keyword evidence="5" id="KW-1185">Reference proteome</keyword>
<evidence type="ECO:0000256" key="2">
    <source>
        <dbReference type="ARBA" id="ARBA00022729"/>
    </source>
</evidence>
<reference evidence="4" key="1">
    <citation type="submission" date="2021-11" db="EMBL/GenBank/DDBJ databases">
        <authorList>
            <person name="Rodrigo-Torres L."/>
            <person name="Arahal R. D."/>
            <person name="Lucena T."/>
        </authorList>
    </citation>
    <scope>NUCLEOTIDE SEQUENCE</scope>
    <source>
        <strain evidence="4">CECT 7928</strain>
    </source>
</reference>
<dbReference type="PANTHER" id="PTHR35936:SF25">
    <property type="entry name" value="ABC TRANSPORTER SUBSTRATE-BINDING PROTEIN"/>
    <property type="match status" value="1"/>
</dbReference>
<organism evidence="4 5">
    <name type="scientific">Vibrio marisflavi CECT 7928</name>
    <dbReference type="NCBI Taxonomy" id="634439"/>
    <lineage>
        <taxon>Bacteria</taxon>
        <taxon>Pseudomonadati</taxon>
        <taxon>Pseudomonadota</taxon>
        <taxon>Gammaproteobacteria</taxon>
        <taxon>Vibrionales</taxon>
        <taxon>Vibrionaceae</taxon>
        <taxon>Vibrio</taxon>
    </lineage>
</organism>
<dbReference type="Gene3D" id="3.40.190.10">
    <property type="entry name" value="Periplasmic binding protein-like II"/>
    <property type="match status" value="2"/>
</dbReference>
<comment type="caution">
    <text evidence="4">The sequence shown here is derived from an EMBL/GenBank/DDBJ whole genome shotgun (WGS) entry which is preliminary data.</text>
</comment>
<dbReference type="SMART" id="SM00062">
    <property type="entry name" value="PBPb"/>
    <property type="match status" value="1"/>
</dbReference>
<protein>
    <recommendedName>
        <fullName evidence="3">Solute-binding protein family 3/N-terminal domain-containing protein</fullName>
    </recommendedName>
</protein>
<dbReference type="InterPro" id="IPR001638">
    <property type="entry name" value="Solute-binding_3/MltF_N"/>
</dbReference>
<dbReference type="SUPFAM" id="SSF53850">
    <property type="entry name" value="Periplasmic binding protein-like II"/>
    <property type="match status" value="1"/>
</dbReference>
<comment type="similarity">
    <text evidence="1">Belongs to the bacterial solute-binding protein 3 family.</text>
</comment>
<keyword evidence="2" id="KW-0732">Signal</keyword>
<dbReference type="Pfam" id="PF00497">
    <property type="entry name" value="SBP_bac_3"/>
    <property type="match status" value="1"/>
</dbReference>
<gene>
    <name evidence="4" type="ORF">VMF7928_01930</name>
</gene>
<dbReference type="RefSeq" id="WP_237361254.1">
    <property type="nucleotide sequence ID" value="NZ_CAKLDM010000002.1"/>
</dbReference>
<dbReference type="PANTHER" id="PTHR35936">
    <property type="entry name" value="MEMBRANE-BOUND LYTIC MUREIN TRANSGLYCOSYLASE F"/>
    <property type="match status" value="1"/>
</dbReference>
<evidence type="ECO:0000313" key="4">
    <source>
        <dbReference type="EMBL" id="CAH0539144.1"/>
    </source>
</evidence>
<proteinExistence type="inferred from homology"/>
<dbReference type="Proteomes" id="UP000838748">
    <property type="component" value="Unassembled WGS sequence"/>
</dbReference>
<name>A0ABN8E2Z5_9VIBR</name>